<name>A0A8T0JG11_PHAAN</name>
<evidence type="ECO:0000313" key="2">
    <source>
        <dbReference type="Proteomes" id="UP000743370"/>
    </source>
</evidence>
<dbReference type="Proteomes" id="UP000743370">
    <property type="component" value="Unassembled WGS sequence"/>
</dbReference>
<protein>
    <submittedName>
        <fullName evidence="1">Uncharacterized protein</fullName>
    </submittedName>
</protein>
<proteinExistence type="predicted"/>
<reference evidence="1 2" key="1">
    <citation type="submission" date="2020-05" db="EMBL/GenBank/DDBJ databases">
        <title>Vigna angularis (adzuki bean) Var. LongXiaoDou No. 4 denovo assembly.</title>
        <authorList>
            <person name="Xiang H."/>
        </authorList>
    </citation>
    <scope>NUCLEOTIDE SEQUENCE [LARGE SCALE GENOMIC DNA]</scope>
    <source>
        <tissue evidence="1">Leaf</tissue>
    </source>
</reference>
<sequence>MHFPLLVLPSPNRHCVLHMENPASPSFKQDLDLFILYGGGEGGASGLMRWFADGINSHGSVFAVQAGWEKSSMSMLSTSE</sequence>
<accession>A0A8T0JG11</accession>
<gene>
    <name evidence="1" type="ORF">HKW66_Vig0213140</name>
</gene>
<dbReference type="AlphaFoldDB" id="A0A8T0JG11"/>
<dbReference type="EMBL" id="JABFOF010000011">
    <property type="protein sequence ID" value="KAG2371140.1"/>
    <property type="molecule type" value="Genomic_DNA"/>
</dbReference>
<comment type="caution">
    <text evidence="1">The sequence shown here is derived from an EMBL/GenBank/DDBJ whole genome shotgun (WGS) entry which is preliminary data.</text>
</comment>
<evidence type="ECO:0000313" key="1">
    <source>
        <dbReference type="EMBL" id="KAG2371140.1"/>
    </source>
</evidence>
<organism evidence="1 2">
    <name type="scientific">Phaseolus angularis</name>
    <name type="common">Azuki bean</name>
    <name type="synonym">Vigna angularis</name>
    <dbReference type="NCBI Taxonomy" id="3914"/>
    <lineage>
        <taxon>Eukaryota</taxon>
        <taxon>Viridiplantae</taxon>
        <taxon>Streptophyta</taxon>
        <taxon>Embryophyta</taxon>
        <taxon>Tracheophyta</taxon>
        <taxon>Spermatophyta</taxon>
        <taxon>Magnoliopsida</taxon>
        <taxon>eudicotyledons</taxon>
        <taxon>Gunneridae</taxon>
        <taxon>Pentapetalae</taxon>
        <taxon>rosids</taxon>
        <taxon>fabids</taxon>
        <taxon>Fabales</taxon>
        <taxon>Fabaceae</taxon>
        <taxon>Papilionoideae</taxon>
        <taxon>50 kb inversion clade</taxon>
        <taxon>NPAAA clade</taxon>
        <taxon>indigoferoid/millettioid clade</taxon>
        <taxon>Phaseoleae</taxon>
        <taxon>Vigna</taxon>
    </lineage>
</organism>